<keyword evidence="3" id="KW-1185">Reference proteome</keyword>
<feature type="compositionally biased region" description="Basic and acidic residues" evidence="1">
    <location>
        <begin position="42"/>
        <end position="66"/>
    </location>
</feature>
<feature type="compositionally biased region" description="Polar residues" evidence="1">
    <location>
        <begin position="1"/>
        <end position="12"/>
    </location>
</feature>
<reference evidence="2 3" key="1">
    <citation type="submission" date="2015-06" db="EMBL/GenBank/DDBJ databases">
        <title>Draft genome sequence of Streptomyces leeuwenhoekii C58, which produces the novel lasso peptide, chaxapeptin.</title>
        <authorList>
            <person name="Yi Y."/>
            <person name="Hai D."/>
            <person name="Jaspars M."/>
            <person name="Sheng H."/>
            <person name="Rateb M.E."/>
            <person name="Bull A."/>
            <person name="Goodfellow M."/>
            <person name="Asenjo J.A."/>
            <person name="Ebel R."/>
        </authorList>
    </citation>
    <scope>NUCLEOTIDE SEQUENCE [LARGE SCALE GENOMIC DNA]</scope>
    <source>
        <strain evidence="2 3">C58</strain>
    </source>
</reference>
<evidence type="ECO:0000313" key="2">
    <source>
        <dbReference type="EMBL" id="KMS71318.1"/>
    </source>
</evidence>
<name>A0ABR5HSW3_STRLW</name>
<evidence type="ECO:0000313" key="3">
    <source>
        <dbReference type="Proteomes" id="UP000037274"/>
    </source>
</evidence>
<protein>
    <submittedName>
        <fullName evidence="2">Uncharacterized protein</fullName>
    </submittedName>
</protein>
<accession>A0ABR5HSW3</accession>
<evidence type="ECO:0000256" key="1">
    <source>
        <dbReference type="SAM" id="MobiDB-lite"/>
    </source>
</evidence>
<organism evidence="2 3">
    <name type="scientific">Streptomyces leeuwenhoekii</name>
    <dbReference type="NCBI Taxonomy" id="1437453"/>
    <lineage>
        <taxon>Bacteria</taxon>
        <taxon>Bacillati</taxon>
        <taxon>Actinomycetota</taxon>
        <taxon>Actinomycetes</taxon>
        <taxon>Kitasatosporales</taxon>
        <taxon>Streptomycetaceae</taxon>
        <taxon>Streptomyces</taxon>
    </lineage>
</organism>
<sequence length="66" mass="7555">MGWLSRRTQSARTYPAAGASVTGDTNRFRRSKTTGARAAGRAAEKWEQQDRARDRKGGWRRTDWSR</sequence>
<proteinExistence type="predicted"/>
<dbReference type="EMBL" id="LFEH01000122">
    <property type="protein sequence ID" value="KMS71318.1"/>
    <property type="molecule type" value="Genomic_DNA"/>
</dbReference>
<dbReference type="Proteomes" id="UP000037274">
    <property type="component" value="Unassembled WGS sequence"/>
</dbReference>
<gene>
    <name evidence="2" type="ORF">ACH49_24810</name>
</gene>
<feature type="region of interest" description="Disordered" evidence="1">
    <location>
        <begin position="1"/>
        <end position="66"/>
    </location>
</feature>
<comment type="caution">
    <text evidence="2">The sequence shown here is derived from an EMBL/GenBank/DDBJ whole genome shotgun (WGS) entry which is preliminary data.</text>
</comment>
<dbReference type="RefSeq" id="WP_048573996.1">
    <property type="nucleotide sequence ID" value="NZ_LFEH01000122.1"/>
</dbReference>